<evidence type="ECO:0000256" key="1">
    <source>
        <dbReference type="ARBA" id="ARBA00011073"/>
    </source>
</evidence>
<evidence type="ECO:0000313" key="9">
    <source>
        <dbReference type="EMBL" id="CEQ03050.1"/>
    </source>
</evidence>
<dbReference type="PRINTS" id="PR00723">
    <property type="entry name" value="SUBTILISIN"/>
</dbReference>
<dbReference type="EMBL" id="CEKZ01000003">
    <property type="protein sequence ID" value="CEQ03050.1"/>
    <property type="molecule type" value="Genomic_DNA"/>
</dbReference>
<dbReference type="Pfam" id="PF00082">
    <property type="entry name" value="Peptidase_S8"/>
    <property type="match status" value="2"/>
</dbReference>
<dbReference type="GO" id="GO:0004252">
    <property type="term" value="F:serine-type endopeptidase activity"/>
    <property type="evidence" value="ECO:0007669"/>
    <property type="project" value="UniProtKB-UniRule"/>
</dbReference>
<dbReference type="Pfam" id="PF18425">
    <property type="entry name" value="CspB_prodomain"/>
    <property type="match status" value="1"/>
</dbReference>
<evidence type="ECO:0000256" key="5">
    <source>
        <dbReference type="PIRSR" id="PIRSR615500-1"/>
    </source>
</evidence>
<feature type="domain" description="Peptidase S8/S53" evidence="7">
    <location>
        <begin position="203"/>
        <end position="377"/>
    </location>
</feature>
<protein>
    <submittedName>
        <fullName evidence="9">Subtilisin-like serine germination related protease</fullName>
        <ecNumber evidence="9">3.4.21.110</ecNumber>
    </submittedName>
</protein>
<dbReference type="PANTHER" id="PTHR43806">
    <property type="entry name" value="PEPTIDASE S8"/>
    <property type="match status" value="1"/>
</dbReference>
<dbReference type="Proteomes" id="UP000049127">
    <property type="component" value="Unassembled WGS sequence"/>
</dbReference>
<evidence type="ECO:0000256" key="4">
    <source>
        <dbReference type="ARBA" id="ARBA00022825"/>
    </source>
</evidence>
<organism evidence="9 10">
    <name type="scientific">Paraclostridium sordellii</name>
    <name type="common">Clostridium sordellii</name>
    <dbReference type="NCBI Taxonomy" id="1505"/>
    <lineage>
        <taxon>Bacteria</taxon>
        <taxon>Bacillati</taxon>
        <taxon>Bacillota</taxon>
        <taxon>Clostridia</taxon>
        <taxon>Peptostreptococcales</taxon>
        <taxon>Peptostreptococcaceae</taxon>
        <taxon>Paraclostridium</taxon>
    </lineage>
</organism>
<dbReference type="AlphaFoldDB" id="A0A0C7R2H3"/>
<dbReference type="InterPro" id="IPR041365">
    <property type="entry name" value="CspB_prodomain"/>
</dbReference>
<evidence type="ECO:0000256" key="3">
    <source>
        <dbReference type="ARBA" id="ARBA00022801"/>
    </source>
</evidence>
<keyword evidence="2 6" id="KW-0645">Protease</keyword>
<comment type="similarity">
    <text evidence="1 6">Belongs to the peptidase S8 family.</text>
</comment>
<name>A0A0C7R2H3_PARSO</name>
<feature type="active site" description="Charge relay system" evidence="5 6">
    <location>
        <position position="583"/>
    </location>
</feature>
<keyword evidence="4 6" id="KW-0720">Serine protease</keyword>
<sequence length="651" mass="72806">MVFIKYEVIVKYNSDIKLIEDKLDALVDVLSDSYAIITLKNKEDISKLKNFPEIKYIEKIFKLVNQDEKKFSKSKRNFLIKAKDYDIITLKNKNLNRQINLNKDIANSILVSHDDNFIEELKDLNTTYEIIRLSNSRTLMFFDSLSRRNIELILRLNSVQIIENVVKVTPLGTITRGIENGISGQEEIGVNFFKNNPNIQLTGRGTIIAVIDTGIDYLHKDFIYPDGTSKIRYIWDQSVEGKPPEGFFLGTEYTNEDINNAIKENNKNLSTDEEGHGTIISGICAGLGTGNKSYEGIAPGAELIVIKLAKVNGDYNSAMLFAALQYAYRKGEELNIPTSIQVSMGSNGLAGYANRTNSRETYFSNGVCVVTGAGNEGDTGTHASGRILRDGEIVDIDIQIQQEEPNLRIEVWLSRPDRVNIFIISPTGETTKAVDLSSYDLVTGKFDFEDTEYSIRYSYPATYSGQEHTIIYLRRAKPGIWKLQLEGAYITGGVYNVYLQNRVFLKEGTRFRESDPNSTINYPGVQPDVITVGTYNSITRSIWASSSRGPSLTNRIKPDVVAPGVNIIGPYLNNSYATVTGSSVAAAHVSASIALYLEYIINEDNYPNKGFVQIIRTFIQGGANRAGNVVYPNNIWGYGVFNFRGMFDQLK</sequence>
<dbReference type="OrthoDB" id="1757800at2"/>
<dbReference type="Gene3D" id="3.40.50.200">
    <property type="entry name" value="Peptidase S8/S53 domain"/>
    <property type="match status" value="1"/>
</dbReference>
<dbReference type="EC" id="3.4.21.110" evidence="9"/>
<dbReference type="InterPro" id="IPR023827">
    <property type="entry name" value="Peptidase_S8_Asp-AS"/>
</dbReference>
<dbReference type="CDD" id="cd07478">
    <property type="entry name" value="Peptidases_S8_CspA-like"/>
    <property type="match status" value="1"/>
</dbReference>
<dbReference type="GO" id="GO:0006508">
    <property type="term" value="P:proteolysis"/>
    <property type="evidence" value="ECO:0007669"/>
    <property type="project" value="UniProtKB-KW"/>
</dbReference>
<accession>A0A0C7R2H3</accession>
<keyword evidence="3 6" id="KW-0378">Hydrolase</keyword>
<reference evidence="9 10" key="1">
    <citation type="submission" date="2015-01" db="EMBL/GenBank/DDBJ databases">
        <authorList>
            <person name="Aslett A.Martin."/>
            <person name="De Silva Nishadi"/>
        </authorList>
    </citation>
    <scope>NUCLEOTIDE SEQUENCE [LARGE SCALE GENOMIC DNA]</scope>
    <source>
        <strain evidence="9 10">R28058</strain>
    </source>
</reference>
<dbReference type="Gene3D" id="3.30.70.2980">
    <property type="match status" value="1"/>
</dbReference>
<feature type="domain" description="Csp protease B prodomain" evidence="8">
    <location>
        <begin position="6"/>
        <end position="59"/>
    </location>
</feature>
<dbReference type="InterPro" id="IPR034045">
    <property type="entry name" value="Pep_S8_CspA-like"/>
</dbReference>
<feature type="active site" description="Charge relay system" evidence="5 6">
    <location>
        <position position="212"/>
    </location>
</feature>
<dbReference type="SUPFAM" id="SSF52743">
    <property type="entry name" value="Subtilisin-like"/>
    <property type="match status" value="1"/>
</dbReference>
<feature type="domain" description="Peptidase S8/S53" evidence="7">
    <location>
        <begin position="516"/>
        <end position="602"/>
    </location>
</feature>
<dbReference type="InterPro" id="IPR050131">
    <property type="entry name" value="Peptidase_S8_subtilisin-like"/>
</dbReference>
<dbReference type="RefSeq" id="WP_055341558.1">
    <property type="nucleotide sequence ID" value="NZ_CEKZ01000003.1"/>
</dbReference>
<evidence type="ECO:0000259" key="8">
    <source>
        <dbReference type="Pfam" id="PF18425"/>
    </source>
</evidence>
<proteinExistence type="inferred from homology"/>
<dbReference type="PROSITE" id="PS00136">
    <property type="entry name" value="SUBTILASE_ASP"/>
    <property type="match status" value="1"/>
</dbReference>
<evidence type="ECO:0000256" key="6">
    <source>
        <dbReference type="PROSITE-ProRule" id="PRU01240"/>
    </source>
</evidence>
<dbReference type="PANTHER" id="PTHR43806:SF11">
    <property type="entry name" value="CEREVISIN-RELATED"/>
    <property type="match status" value="1"/>
</dbReference>
<evidence type="ECO:0000313" key="10">
    <source>
        <dbReference type="Proteomes" id="UP000049127"/>
    </source>
</evidence>
<gene>
    <name evidence="9" type="primary">cspBA_1</name>
    <name evidence="9" type="ORF">R28058_07831</name>
</gene>
<dbReference type="InterPro" id="IPR036852">
    <property type="entry name" value="Peptidase_S8/S53_dom_sf"/>
</dbReference>
<dbReference type="InterPro" id="IPR000209">
    <property type="entry name" value="Peptidase_S8/S53_dom"/>
</dbReference>
<dbReference type="PROSITE" id="PS51892">
    <property type="entry name" value="SUBTILASE"/>
    <property type="match status" value="1"/>
</dbReference>
<dbReference type="InterPro" id="IPR015500">
    <property type="entry name" value="Peptidase_S8_subtilisin-rel"/>
</dbReference>
<evidence type="ECO:0000256" key="2">
    <source>
        <dbReference type="ARBA" id="ARBA00022670"/>
    </source>
</evidence>
<evidence type="ECO:0000259" key="7">
    <source>
        <dbReference type="Pfam" id="PF00082"/>
    </source>
</evidence>
<feature type="active site" description="Charge relay system" evidence="5 6">
    <location>
        <position position="276"/>
    </location>
</feature>
<dbReference type="Gene3D" id="2.60.120.1290">
    <property type="match status" value="1"/>
</dbReference>